<keyword evidence="2" id="KW-1185">Reference proteome</keyword>
<protein>
    <submittedName>
        <fullName evidence="1">Uncharacterized protein</fullName>
    </submittedName>
</protein>
<dbReference type="AlphaFoldDB" id="A0A1A9VL83"/>
<organism evidence="1 2">
    <name type="scientific">Glossina austeni</name>
    <name type="common">Savannah tsetse fly</name>
    <dbReference type="NCBI Taxonomy" id="7395"/>
    <lineage>
        <taxon>Eukaryota</taxon>
        <taxon>Metazoa</taxon>
        <taxon>Ecdysozoa</taxon>
        <taxon>Arthropoda</taxon>
        <taxon>Hexapoda</taxon>
        <taxon>Insecta</taxon>
        <taxon>Pterygota</taxon>
        <taxon>Neoptera</taxon>
        <taxon>Endopterygota</taxon>
        <taxon>Diptera</taxon>
        <taxon>Brachycera</taxon>
        <taxon>Muscomorpha</taxon>
        <taxon>Hippoboscoidea</taxon>
        <taxon>Glossinidae</taxon>
        <taxon>Glossina</taxon>
    </lineage>
</organism>
<reference evidence="1" key="1">
    <citation type="submission" date="2020-05" db="UniProtKB">
        <authorList>
            <consortium name="EnsemblMetazoa"/>
        </authorList>
    </citation>
    <scope>IDENTIFICATION</scope>
    <source>
        <strain evidence="1">TTRI</strain>
    </source>
</reference>
<proteinExistence type="predicted"/>
<name>A0A1A9VL83_GLOAU</name>
<evidence type="ECO:0000313" key="1">
    <source>
        <dbReference type="EnsemblMetazoa" id="GAUT040469-PA"/>
    </source>
</evidence>
<dbReference type="VEuPathDB" id="VectorBase:GAUT040469"/>
<evidence type="ECO:0000313" key="2">
    <source>
        <dbReference type="Proteomes" id="UP000078200"/>
    </source>
</evidence>
<dbReference type="EnsemblMetazoa" id="GAUT040469-RA">
    <property type="protein sequence ID" value="GAUT040469-PA"/>
    <property type="gene ID" value="GAUT040469"/>
</dbReference>
<dbReference type="Proteomes" id="UP000078200">
    <property type="component" value="Unassembled WGS sequence"/>
</dbReference>
<sequence>MGGTLSQFSRLRSEVDALKETAAKQQRGVGDSASKIQAPIIDDTSNVLCEECPKRQNKNKRGRGCTKDDVQNAQLADDDLTVIIAVKKGERVNSEEIDKENPIAKAYWAQWESLLFEDGCLWRIWYSKNGPRTRKINTGIKTTNSTTINSNKTTMEINSVKDM</sequence>
<accession>A0A1A9VL83</accession>